<protein>
    <recommendedName>
        <fullName evidence="3">DUF192 domain-containing protein</fullName>
    </recommendedName>
</protein>
<accession>U2YXL4</accession>
<dbReference type="OrthoDB" id="6763at2157"/>
<dbReference type="Gene3D" id="2.60.120.1140">
    <property type="entry name" value="Protein of unknown function DUF192"/>
    <property type="match status" value="1"/>
</dbReference>
<dbReference type="InterPro" id="IPR038695">
    <property type="entry name" value="Saro_0823-like_sf"/>
</dbReference>
<dbReference type="PANTHER" id="PTHR37953">
    <property type="entry name" value="UPF0127 PROTEIN MJ1496"/>
    <property type="match status" value="1"/>
</dbReference>
<dbReference type="Proteomes" id="UP000016986">
    <property type="component" value="Unassembled WGS sequence"/>
</dbReference>
<dbReference type="EMBL" id="BATA01000074">
    <property type="protein sequence ID" value="GAD53537.1"/>
    <property type="molecule type" value="Genomic_DNA"/>
</dbReference>
<evidence type="ECO:0000313" key="2">
    <source>
        <dbReference type="Proteomes" id="UP000016986"/>
    </source>
</evidence>
<organism evidence="1 2">
    <name type="scientific">Halarchaeum acidiphilum MH1-52-1</name>
    <dbReference type="NCBI Taxonomy" id="1261545"/>
    <lineage>
        <taxon>Archaea</taxon>
        <taxon>Methanobacteriati</taxon>
        <taxon>Methanobacteriota</taxon>
        <taxon>Stenosarchaea group</taxon>
        <taxon>Halobacteria</taxon>
        <taxon>Halobacteriales</taxon>
        <taxon>Halobacteriaceae</taxon>
    </lineage>
</organism>
<dbReference type="eggNOG" id="arCOG03116">
    <property type="taxonomic scope" value="Archaea"/>
</dbReference>
<dbReference type="Pfam" id="PF02643">
    <property type="entry name" value="DUF192"/>
    <property type="match status" value="1"/>
</dbReference>
<evidence type="ECO:0008006" key="3">
    <source>
        <dbReference type="Google" id="ProtNLM"/>
    </source>
</evidence>
<keyword evidence="2" id="KW-1185">Reference proteome</keyword>
<name>U2YXL4_9EURY</name>
<dbReference type="AlphaFoldDB" id="U2YXL4"/>
<dbReference type="RefSeq" id="WP_020222292.1">
    <property type="nucleotide sequence ID" value="NZ_BANO01000196.1"/>
</dbReference>
<dbReference type="InterPro" id="IPR003795">
    <property type="entry name" value="DUF192"/>
</dbReference>
<proteinExistence type="predicted"/>
<reference evidence="1 2" key="1">
    <citation type="submission" date="2013-09" db="EMBL/GenBank/DDBJ databases">
        <title>Whole genome sequencing of Halarchaeum acidiphilum strain MH1-52-1.</title>
        <authorList>
            <person name="Shimane Y."/>
            <person name="Minegishi H."/>
            <person name="Nishi S."/>
            <person name="Echigo A."/>
            <person name="Shuto A."/>
            <person name="Konishi M."/>
            <person name="Ito T."/>
            <person name="Ohkuma M."/>
            <person name="Ohta Y."/>
            <person name="Nagano Y."/>
            <person name="Tsubouchi T."/>
            <person name="Mori K."/>
            <person name="Usui K."/>
            <person name="Kamekura M."/>
            <person name="Usami R."/>
            <person name="Takaki Y."/>
            <person name="Hatada Y."/>
        </authorList>
    </citation>
    <scope>NUCLEOTIDE SEQUENCE [LARGE SCALE GENOMIC DNA]</scope>
    <source>
        <strain evidence="1 2">JCM 16109</strain>
    </source>
</reference>
<gene>
    <name evidence="1" type="ORF">MBEHAL_2297</name>
</gene>
<evidence type="ECO:0000313" key="1">
    <source>
        <dbReference type="EMBL" id="GAD53537.1"/>
    </source>
</evidence>
<sequence length="165" mass="17934">MDARTRRLTTGVALLLAVALVAVGAWAFTGSTGHEHATVTVSEANGTTIGVVHARVADSATERYRGLSGTESLANGTGMWFVYESEGARAYVMRDMRYPLDMVFVGSDGRITKIHHAPTEEPPYREYTGRARWVLEVPYGWTTRHGIDAGDRVTIEYGRGGDVGS</sequence>
<dbReference type="PANTHER" id="PTHR37953:SF1">
    <property type="entry name" value="UPF0127 PROTEIN MJ1496"/>
    <property type="match status" value="1"/>
</dbReference>
<comment type="caution">
    <text evidence="1">The sequence shown here is derived from an EMBL/GenBank/DDBJ whole genome shotgun (WGS) entry which is preliminary data.</text>
</comment>